<dbReference type="Gene3D" id="2.150.10.10">
    <property type="entry name" value="Serralysin-like metalloprotease, C-terminal"/>
    <property type="match status" value="10"/>
</dbReference>
<comment type="caution">
    <text evidence="10">The sequence shown here is derived from an EMBL/GenBank/DDBJ whole genome shotgun (WGS) entry which is preliminary data.</text>
</comment>
<evidence type="ECO:0000256" key="5">
    <source>
        <dbReference type="ARBA" id="ARBA00022656"/>
    </source>
</evidence>
<protein>
    <submittedName>
        <fullName evidence="10">M10 family metallopeptidase C-terminal domain-containing protein</fullName>
    </submittedName>
</protein>
<evidence type="ECO:0000259" key="9">
    <source>
        <dbReference type="Pfam" id="PF08548"/>
    </source>
</evidence>
<dbReference type="InterPro" id="IPR018511">
    <property type="entry name" value="Hemolysin-typ_Ca-bd_CS"/>
</dbReference>
<keyword evidence="5" id="KW-0800">Toxin</keyword>
<dbReference type="InterPro" id="IPR001343">
    <property type="entry name" value="Hemolysn_Ca-bd"/>
</dbReference>
<dbReference type="PANTHER" id="PTHR38340">
    <property type="entry name" value="S-LAYER PROTEIN"/>
    <property type="match status" value="1"/>
</dbReference>
<evidence type="ECO:0000256" key="8">
    <source>
        <dbReference type="ARBA" id="ARBA00023136"/>
    </source>
</evidence>
<evidence type="ECO:0000256" key="6">
    <source>
        <dbReference type="ARBA" id="ARBA00022737"/>
    </source>
</evidence>
<keyword evidence="8" id="KW-0472">Membrane</keyword>
<comment type="cofactor">
    <cofactor evidence="1">
        <name>Ca(2+)</name>
        <dbReference type="ChEBI" id="CHEBI:29108"/>
    </cofactor>
</comment>
<dbReference type="PRINTS" id="PR00313">
    <property type="entry name" value="CABNDNGRPT"/>
</dbReference>
<evidence type="ECO:0000256" key="4">
    <source>
        <dbReference type="ARBA" id="ARBA00022525"/>
    </source>
</evidence>
<keyword evidence="6" id="KW-0677">Repeat</keyword>
<dbReference type="RefSeq" id="WP_379592619.1">
    <property type="nucleotide sequence ID" value="NZ_JBHRTN010000002.1"/>
</dbReference>
<keyword evidence="11" id="KW-1185">Reference proteome</keyword>
<reference evidence="11" key="1">
    <citation type="journal article" date="2019" name="Int. J. Syst. Evol. Microbiol.">
        <title>The Global Catalogue of Microorganisms (GCM) 10K type strain sequencing project: providing services to taxonomists for standard genome sequencing and annotation.</title>
        <authorList>
            <consortium name="The Broad Institute Genomics Platform"/>
            <consortium name="The Broad Institute Genome Sequencing Center for Infectious Disease"/>
            <person name="Wu L."/>
            <person name="Ma J."/>
        </authorList>
    </citation>
    <scope>NUCLEOTIDE SEQUENCE [LARGE SCALE GENOMIC DNA]</scope>
    <source>
        <strain evidence="11">KCTC 52094</strain>
    </source>
</reference>
<evidence type="ECO:0000256" key="3">
    <source>
        <dbReference type="ARBA" id="ARBA00004613"/>
    </source>
</evidence>
<name>A0ABV7FXP3_9PROT</name>
<evidence type="ECO:0000256" key="1">
    <source>
        <dbReference type="ARBA" id="ARBA00001913"/>
    </source>
</evidence>
<evidence type="ECO:0000313" key="10">
    <source>
        <dbReference type="EMBL" id="MFC3123592.1"/>
    </source>
</evidence>
<dbReference type="PANTHER" id="PTHR38340:SF1">
    <property type="entry name" value="S-LAYER PROTEIN"/>
    <property type="match status" value="1"/>
</dbReference>
<dbReference type="EMBL" id="JBHRTN010000002">
    <property type="protein sequence ID" value="MFC3123592.1"/>
    <property type="molecule type" value="Genomic_DNA"/>
</dbReference>
<dbReference type="SUPFAM" id="SSF51120">
    <property type="entry name" value="beta-Roll"/>
    <property type="match status" value="9"/>
</dbReference>
<proteinExistence type="predicted"/>
<dbReference type="PROSITE" id="PS00330">
    <property type="entry name" value="HEMOLYSIN_CALCIUM"/>
    <property type="match status" value="23"/>
</dbReference>
<evidence type="ECO:0000313" key="11">
    <source>
        <dbReference type="Proteomes" id="UP001595593"/>
    </source>
</evidence>
<dbReference type="PRINTS" id="PR01488">
    <property type="entry name" value="RTXTOXINA"/>
</dbReference>
<dbReference type="Proteomes" id="UP001595593">
    <property type="component" value="Unassembled WGS sequence"/>
</dbReference>
<dbReference type="InterPro" id="IPR011049">
    <property type="entry name" value="Serralysin-like_metalloprot_C"/>
</dbReference>
<feature type="domain" description="Peptidase M10 serralysin C-terminal" evidence="9">
    <location>
        <begin position="732"/>
        <end position="829"/>
    </location>
</feature>
<evidence type="ECO:0000256" key="2">
    <source>
        <dbReference type="ARBA" id="ARBA00004370"/>
    </source>
</evidence>
<feature type="domain" description="Peptidase M10 serralysin C-terminal" evidence="9">
    <location>
        <begin position="1248"/>
        <end position="1355"/>
    </location>
</feature>
<dbReference type="InterPro" id="IPR050557">
    <property type="entry name" value="RTX_toxin/Mannuronan_C5-epim"/>
</dbReference>
<gene>
    <name evidence="10" type="ORF">ACFOD4_00850</name>
</gene>
<evidence type="ECO:0000256" key="7">
    <source>
        <dbReference type="ARBA" id="ARBA00023026"/>
    </source>
</evidence>
<organism evidence="10 11">
    <name type="scientific">Teichococcus globiformis</name>
    <dbReference type="NCBI Taxonomy" id="2307229"/>
    <lineage>
        <taxon>Bacteria</taxon>
        <taxon>Pseudomonadati</taxon>
        <taxon>Pseudomonadota</taxon>
        <taxon>Alphaproteobacteria</taxon>
        <taxon>Acetobacterales</taxon>
        <taxon>Roseomonadaceae</taxon>
        <taxon>Roseomonas</taxon>
    </lineage>
</organism>
<dbReference type="Pfam" id="PF08548">
    <property type="entry name" value="Peptidase_M10_C"/>
    <property type="match status" value="2"/>
</dbReference>
<comment type="subcellular location">
    <subcellularLocation>
        <location evidence="2">Membrane</location>
    </subcellularLocation>
    <subcellularLocation>
        <location evidence="3">Secreted</location>
    </subcellularLocation>
</comment>
<dbReference type="Pfam" id="PF00353">
    <property type="entry name" value="HemolysinCabind"/>
    <property type="match status" value="13"/>
</dbReference>
<keyword evidence="7" id="KW-0843">Virulence</keyword>
<dbReference type="InterPro" id="IPR013858">
    <property type="entry name" value="Peptidase_M10B_C"/>
</dbReference>
<keyword evidence="4" id="KW-0964">Secreted</keyword>
<accession>A0ABV7FXP3</accession>
<sequence length="1367" mass="138055">MAVFVGTTGADRLVGTAGDDTLQGLAGNDVLEGGAGADILSGGDGDDVLIGGPGADTLHGGAGNDTFRYMTLAEIHLDRIVDFGAGDRIDLSAIAGITFIGTRSFSGMPGEYRIVHGLGYATLQFDTRGYGVADITLTLDGAPRLTETFNGSNILILAMRVVQTGGAGNDVLAGGVANDQLDGGAGNDVLSGNDGDDTLIGGDGDDVLIGGLGADRLIGGAGNDTFRYLDLAEMAGDVIEDFGTGDRIDLSALQGVQFIQDASFSRVPGQIRQAGDTLEVDTDGDGRANFVLRMPGAGQLQDVGGGVLMRVDSLVMIGTAGNDVLVGGAANDRIEGGAGNDRISGLGGDDRLVGDAGDDTLDGGTGNDILDGGTGNDTLLGGDGDDILLGGAGNDILVGGLGADVMTGGPGNDIFRYYSAAELDGDHITDLAVGDTISLNRLTGFVFIDDAPFSGLRPEIRFAGGLLQVDSDGDGIADATARVDAGGRVLEEGVVGNLLLGPALNRTLFGGNGADVLNGRAGNDRLVGNAGDDVLNGGAGDDILEGGEGNDVLIGGPGSDIMTGGPGADTFVIDAADSRPGNDVITDFSLEDRIQLIGPSGLVWVGDAVFSGVRPEVRQVQTPGGVMLLVDGNGDGIAEQTVMLNGAGSLVETSRGSLVLTLISGQTLVGDNGNNALFGGAGNDLIYGGEGHDTLHGQGGGDRLFGEAGNDVLYGGDGDDVLDGGDGNDVLYGGLGADQLIGGAGADVFRYREVAEIAGDRILDFSAEDRIDLAALTDLKMAVDGFTGAGAEIAVWSSYLGRDEGKTFLVIDINGDLQPDYVLEMDGDFALEETSAGSRILVMAPDRTISGGSGNDTLTGGAGNDLISGGAGNDVLNGRGGDDRLRGGAGNDILYGEAGQDYLYGEEGDDILYGGDGDDRLMGGAGDDILIGGLGSDNLSGGEGNDIFRYLSVAEVAGDVINDFGQGDILDMAALKLTFIGKQTFIANGAPQLRYFTGSATGIQIDSNGDGIVDAALTMRGILALEETAPGSGLLRLVPDLVLTGTAGGDTLTGREGNDIISGLGGNDVLYGGAGNDRLDGGAGDDILYGGPGNDILTGGAGNDRFVWTSADFRSPFFDTVTDFAPGDVLDLAGLFGSFRGTAGFTGLGDAEVRQQGSVLLIDSNGDGFSDSSITLTGLHGQLEETIAGSGLLVLAPPLVLTGTATDDVLTGRGNSDIIRGLQGNDMLRGLGGDDLLYGNEGDDILDGGDGNDVLVGGAGADTLTGGAGQDIFVFANGDVGRGIQRDIITDFNPAEDRLDLSGIDANLSVAGDQAFIFIGGAAFTAAAQLRFADGVLYGNVDADLAYDFEIAMPGVVALAAWNFVAL</sequence>
<dbReference type="InterPro" id="IPR003995">
    <property type="entry name" value="RTX_toxin_determinant-A"/>
</dbReference>